<keyword evidence="9" id="KW-1185">Reference proteome</keyword>
<dbReference type="Proteomes" id="UP000198461">
    <property type="component" value="Unassembled WGS sequence"/>
</dbReference>
<dbReference type="CDD" id="cd01949">
    <property type="entry name" value="GGDEF"/>
    <property type="match status" value="1"/>
</dbReference>
<dbReference type="Pfam" id="PF00563">
    <property type="entry name" value="EAL"/>
    <property type="match status" value="1"/>
</dbReference>
<keyword evidence="1" id="KW-0175">Coiled coil</keyword>
<dbReference type="SMART" id="SM00086">
    <property type="entry name" value="PAC"/>
    <property type="match status" value="1"/>
</dbReference>
<dbReference type="InterPro" id="IPR001633">
    <property type="entry name" value="EAL_dom"/>
</dbReference>
<dbReference type="InterPro" id="IPR003660">
    <property type="entry name" value="HAMP_dom"/>
</dbReference>
<proteinExistence type="predicted"/>
<dbReference type="RefSeq" id="WP_074200525.1">
    <property type="nucleotide sequence ID" value="NZ_FSRE01000001.1"/>
</dbReference>
<protein>
    <submittedName>
        <fullName evidence="8">PAS domain S-box-containing protein/diguanylate cyclase (GGDEF) domain-containing protein</fullName>
    </submittedName>
</protein>
<dbReference type="PROSITE" id="PS50112">
    <property type="entry name" value="PAS"/>
    <property type="match status" value="1"/>
</dbReference>
<organism evidence="8 9">
    <name type="scientific">Sulfurivirga caldicuralii</name>
    <dbReference type="NCBI Taxonomy" id="364032"/>
    <lineage>
        <taxon>Bacteria</taxon>
        <taxon>Pseudomonadati</taxon>
        <taxon>Pseudomonadota</taxon>
        <taxon>Gammaproteobacteria</taxon>
        <taxon>Thiotrichales</taxon>
        <taxon>Piscirickettsiaceae</taxon>
        <taxon>Sulfurivirga</taxon>
    </lineage>
</organism>
<feature type="transmembrane region" description="Helical" evidence="2">
    <location>
        <begin position="306"/>
        <end position="328"/>
    </location>
</feature>
<dbReference type="SMART" id="SM00267">
    <property type="entry name" value="GGDEF"/>
    <property type="match status" value="1"/>
</dbReference>
<evidence type="ECO:0000313" key="9">
    <source>
        <dbReference type="Proteomes" id="UP000198461"/>
    </source>
</evidence>
<dbReference type="InterPro" id="IPR043128">
    <property type="entry name" value="Rev_trsase/Diguanyl_cyclase"/>
</dbReference>
<dbReference type="SMART" id="SM00304">
    <property type="entry name" value="HAMP"/>
    <property type="match status" value="1"/>
</dbReference>
<dbReference type="Gene3D" id="3.30.70.270">
    <property type="match status" value="1"/>
</dbReference>
<evidence type="ECO:0000313" key="8">
    <source>
        <dbReference type="EMBL" id="SIN70767.1"/>
    </source>
</evidence>
<feature type="domain" description="HAMP" evidence="6">
    <location>
        <begin position="325"/>
        <end position="378"/>
    </location>
</feature>
<dbReference type="InterPro" id="IPR000700">
    <property type="entry name" value="PAS-assoc_C"/>
</dbReference>
<evidence type="ECO:0000259" key="5">
    <source>
        <dbReference type="PROSITE" id="PS50883"/>
    </source>
</evidence>
<dbReference type="SUPFAM" id="SSF55785">
    <property type="entry name" value="PYP-like sensor domain (PAS domain)"/>
    <property type="match status" value="1"/>
</dbReference>
<reference evidence="8 9" key="1">
    <citation type="submission" date="2016-11" db="EMBL/GenBank/DDBJ databases">
        <authorList>
            <person name="Jaros S."/>
            <person name="Januszkiewicz K."/>
            <person name="Wedrychowicz H."/>
        </authorList>
    </citation>
    <scope>NUCLEOTIDE SEQUENCE [LARGE SCALE GENOMIC DNA]</scope>
    <source>
        <strain evidence="8 9">DSM 17737</strain>
    </source>
</reference>
<feature type="domain" description="GGDEF" evidence="7">
    <location>
        <begin position="539"/>
        <end position="670"/>
    </location>
</feature>
<dbReference type="CDD" id="cd01948">
    <property type="entry name" value="EAL"/>
    <property type="match status" value="1"/>
</dbReference>
<feature type="coiled-coil region" evidence="1">
    <location>
        <begin position="363"/>
        <end position="390"/>
    </location>
</feature>
<keyword evidence="2" id="KW-0812">Transmembrane</keyword>
<dbReference type="InterPro" id="IPR001610">
    <property type="entry name" value="PAC"/>
</dbReference>
<sequence>MHPLNWHSIRFKLLAALLVSLAVVLSGFYAYQHRHAETLLRQEIEQTQLELAERLSDLLQATMETHARQVELLSNLSLLADTTVPAQRKRRILERAKSVDKTIAWIGFTDTAGNILVGTEGLLEGKNVAHRDWFIKGIRGLHFGNVHDAFLLAKIMPKPKWDDLPLRLVDISAPLRTEKGEVVGVLCMHLGWDFAFAARKRVLEEIRDLNNAYELMVLTPDGHLLMGTENLPSKAMTFASLPGFQQVRDKEAWHGIVTWPDTHQPYLTTFINAVANQLPGLDWIIAVREPTEVAFAPARDLAEKTLWAFLIALTVISATMFGLVEYFFRPIEALTREAERINEGDRNVKLPTFDRHDEVGVLSRALSRLIDNLEQQLHQLQAQQRELRIYAQIFECAPVAIMILDEDTHIVTVNPAFEQITGHTAEQIRGKTPRILASGRHDKPFYENFWKTLLEKGQVSTIIYNRRANGEIYPERLIAAVLRDDKGGIMGYLGIFTDISEEEQARQEIERLSRMDLLTNLHNRHTFLDLLQQAMENKQSLWLLFVDLDHFKTINDTLGHPIGDAILRLVGHRIKAALPEGAFAGRYGGDEFLICLPGDLAVEETARAVAASIKKPYRLNDIELTVGVSIGIAHHPQHAENWNDLITYADAAMLSIKHKVRDWDWKMFDAKLHQQLKQRDYLIGALKDALHKNAFQLAWQPKVSRNSHEWRSFEVLLRWQHKGEWISPARFIPLAEEIGIIDQIDEWVITHALQTWQQWQAHGWTEGCSFALNLSAATLRSPKAIERLENMLGETGVSPVQVTIEITETMLMEESDSVQHAIARLEALGCSLSLDDFGTGYANLEQISRLPLDQIKIDLRFVQGMQQSRKDRLIVEQITQFAHALQMTTVAEGVETAEQAAELEAIGVDLLQGYYFSKPLLSEALEAHFRAAPTQAL</sequence>
<dbReference type="PROSITE" id="PS50885">
    <property type="entry name" value="HAMP"/>
    <property type="match status" value="1"/>
</dbReference>
<dbReference type="Gene3D" id="6.10.340.10">
    <property type="match status" value="1"/>
</dbReference>
<dbReference type="Gene3D" id="3.30.450.20">
    <property type="entry name" value="PAS domain"/>
    <property type="match status" value="2"/>
</dbReference>
<dbReference type="CDD" id="cd00130">
    <property type="entry name" value="PAS"/>
    <property type="match status" value="1"/>
</dbReference>
<dbReference type="OrthoDB" id="9813913at2"/>
<evidence type="ECO:0000259" key="3">
    <source>
        <dbReference type="PROSITE" id="PS50112"/>
    </source>
</evidence>
<evidence type="ECO:0000256" key="2">
    <source>
        <dbReference type="SAM" id="Phobius"/>
    </source>
</evidence>
<accession>A0A1N6DJ62</accession>
<dbReference type="NCBIfam" id="TIGR00254">
    <property type="entry name" value="GGDEF"/>
    <property type="match status" value="1"/>
</dbReference>
<name>A0A1N6DJ62_9GAMM</name>
<feature type="domain" description="PAC" evidence="4">
    <location>
        <begin position="457"/>
        <end position="511"/>
    </location>
</feature>
<dbReference type="SUPFAM" id="SSF141868">
    <property type="entry name" value="EAL domain-like"/>
    <property type="match status" value="1"/>
</dbReference>
<dbReference type="GO" id="GO:0016020">
    <property type="term" value="C:membrane"/>
    <property type="evidence" value="ECO:0007669"/>
    <property type="project" value="InterPro"/>
</dbReference>
<dbReference type="InterPro" id="IPR035919">
    <property type="entry name" value="EAL_sf"/>
</dbReference>
<dbReference type="PROSITE" id="PS50887">
    <property type="entry name" value="GGDEF"/>
    <property type="match status" value="1"/>
</dbReference>
<feature type="domain" description="PAS" evidence="3">
    <location>
        <begin position="386"/>
        <end position="432"/>
    </location>
</feature>
<dbReference type="SUPFAM" id="SSF158472">
    <property type="entry name" value="HAMP domain-like"/>
    <property type="match status" value="1"/>
</dbReference>
<dbReference type="InterPro" id="IPR035965">
    <property type="entry name" value="PAS-like_dom_sf"/>
</dbReference>
<dbReference type="InterPro" id="IPR000014">
    <property type="entry name" value="PAS"/>
</dbReference>
<dbReference type="PROSITE" id="PS50883">
    <property type="entry name" value="EAL"/>
    <property type="match status" value="1"/>
</dbReference>
<dbReference type="CDD" id="cd06225">
    <property type="entry name" value="HAMP"/>
    <property type="match status" value="1"/>
</dbReference>
<dbReference type="InterPro" id="IPR052155">
    <property type="entry name" value="Biofilm_reg_signaling"/>
</dbReference>
<dbReference type="Pfam" id="PF00990">
    <property type="entry name" value="GGDEF"/>
    <property type="match status" value="1"/>
</dbReference>
<dbReference type="PROSITE" id="PS50113">
    <property type="entry name" value="PAC"/>
    <property type="match status" value="1"/>
</dbReference>
<dbReference type="GO" id="GO:0007165">
    <property type="term" value="P:signal transduction"/>
    <property type="evidence" value="ECO:0007669"/>
    <property type="project" value="InterPro"/>
</dbReference>
<evidence type="ECO:0000256" key="1">
    <source>
        <dbReference type="SAM" id="Coils"/>
    </source>
</evidence>
<dbReference type="EMBL" id="FSRE01000001">
    <property type="protein sequence ID" value="SIN70767.1"/>
    <property type="molecule type" value="Genomic_DNA"/>
</dbReference>
<dbReference type="PANTHER" id="PTHR44757:SF2">
    <property type="entry name" value="BIOFILM ARCHITECTURE MAINTENANCE PROTEIN MBAA"/>
    <property type="match status" value="1"/>
</dbReference>
<dbReference type="SMART" id="SM00052">
    <property type="entry name" value="EAL"/>
    <property type="match status" value="1"/>
</dbReference>
<dbReference type="STRING" id="364032.SAMN05443662_0186"/>
<evidence type="ECO:0000259" key="7">
    <source>
        <dbReference type="PROSITE" id="PS50887"/>
    </source>
</evidence>
<dbReference type="PANTHER" id="PTHR44757">
    <property type="entry name" value="DIGUANYLATE CYCLASE DGCP"/>
    <property type="match status" value="1"/>
</dbReference>
<keyword evidence="2" id="KW-0472">Membrane</keyword>
<dbReference type="InterPro" id="IPR000160">
    <property type="entry name" value="GGDEF_dom"/>
</dbReference>
<dbReference type="InterPro" id="IPR029787">
    <property type="entry name" value="Nucleotide_cyclase"/>
</dbReference>
<feature type="domain" description="EAL" evidence="5">
    <location>
        <begin position="679"/>
        <end position="933"/>
    </location>
</feature>
<evidence type="ECO:0000259" key="6">
    <source>
        <dbReference type="PROSITE" id="PS50885"/>
    </source>
</evidence>
<dbReference type="AlphaFoldDB" id="A0A1N6DJ62"/>
<dbReference type="Gene3D" id="3.20.20.450">
    <property type="entry name" value="EAL domain"/>
    <property type="match status" value="1"/>
</dbReference>
<evidence type="ECO:0000259" key="4">
    <source>
        <dbReference type="PROSITE" id="PS50113"/>
    </source>
</evidence>
<keyword evidence="2" id="KW-1133">Transmembrane helix</keyword>
<gene>
    <name evidence="8" type="ORF">SAMN05443662_0186</name>
</gene>
<dbReference type="NCBIfam" id="TIGR00229">
    <property type="entry name" value="sensory_box"/>
    <property type="match status" value="1"/>
</dbReference>
<dbReference type="Pfam" id="PF00672">
    <property type="entry name" value="HAMP"/>
    <property type="match status" value="1"/>
</dbReference>
<dbReference type="SUPFAM" id="SSF55073">
    <property type="entry name" value="Nucleotide cyclase"/>
    <property type="match status" value="1"/>
</dbReference>
<dbReference type="Pfam" id="PF13426">
    <property type="entry name" value="PAS_9"/>
    <property type="match status" value="1"/>
</dbReference>
<dbReference type="SMART" id="SM00091">
    <property type="entry name" value="PAS"/>
    <property type="match status" value="1"/>
</dbReference>